<accession>A0A1M7JV97</accession>
<keyword evidence="1" id="KW-0645">Protease</keyword>
<reference evidence="8" key="1">
    <citation type="submission" date="2016-11" db="EMBL/GenBank/DDBJ databases">
        <authorList>
            <person name="Varghese N."/>
            <person name="Submissions S."/>
        </authorList>
    </citation>
    <scope>NUCLEOTIDE SEQUENCE [LARGE SCALE GENOMIC DNA]</scope>
    <source>
        <strain evidence="8">DSM 6637</strain>
    </source>
</reference>
<gene>
    <name evidence="7" type="ORF">SAMN05444389_11411</name>
</gene>
<keyword evidence="8" id="KW-1185">Reference proteome</keyword>
<feature type="domain" description="JAB" evidence="6">
    <location>
        <begin position="18"/>
        <end position="127"/>
    </location>
</feature>
<dbReference type="STRING" id="53463.SAMN05444389_11411"/>
<dbReference type="Pfam" id="PF14464">
    <property type="entry name" value="Prok-JAB"/>
    <property type="match status" value="1"/>
</dbReference>
<evidence type="ECO:0000256" key="1">
    <source>
        <dbReference type="ARBA" id="ARBA00022670"/>
    </source>
</evidence>
<evidence type="ECO:0000313" key="7">
    <source>
        <dbReference type="EMBL" id="SHM56831.1"/>
    </source>
</evidence>
<evidence type="ECO:0000259" key="6">
    <source>
        <dbReference type="Pfam" id="PF14464"/>
    </source>
</evidence>
<evidence type="ECO:0000256" key="3">
    <source>
        <dbReference type="ARBA" id="ARBA00022801"/>
    </source>
</evidence>
<evidence type="ECO:0000256" key="2">
    <source>
        <dbReference type="ARBA" id="ARBA00022723"/>
    </source>
</evidence>
<keyword evidence="4" id="KW-0862">Zinc</keyword>
<dbReference type="GO" id="GO:0006508">
    <property type="term" value="P:proteolysis"/>
    <property type="evidence" value="ECO:0007669"/>
    <property type="project" value="UniProtKB-KW"/>
</dbReference>
<evidence type="ECO:0000313" key="8">
    <source>
        <dbReference type="Proteomes" id="UP000184444"/>
    </source>
</evidence>
<evidence type="ECO:0000256" key="5">
    <source>
        <dbReference type="ARBA" id="ARBA00023049"/>
    </source>
</evidence>
<evidence type="ECO:0000256" key="4">
    <source>
        <dbReference type="ARBA" id="ARBA00022833"/>
    </source>
</evidence>
<keyword evidence="3" id="KW-0378">Hydrolase</keyword>
<dbReference type="Proteomes" id="UP000184444">
    <property type="component" value="Unassembled WGS sequence"/>
</dbReference>
<dbReference type="EMBL" id="FRCK01000014">
    <property type="protein sequence ID" value="SHM56831.1"/>
    <property type="molecule type" value="Genomic_DNA"/>
</dbReference>
<organism evidence="7 8">
    <name type="scientific">Paracoccus solventivorans</name>
    <dbReference type="NCBI Taxonomy" id="53463"/>
    <lineage>
        <taxon>Bacteria</taxon>
        <taxon>Pseudomonadati</taxon>
        <taxon>Pseudomonadota</taxon>
        <taxon>Alphaproteobacteria</taxon>
        <taxon>Rhodobacterales</taxon>
        <taxon>Paracoccaceae</taxon>
        <taxon>Paracoccus</taxon>
    </lineage>
</organism>
<keyword evidence="2" id="KW-0479">Metal-binding</keyword>
<dbReference type="InterPro" id="IPR028090">
    <property type="entry name" value="JAB_dom_prok"/>
</dbReference>
<keyword evidence="5" id="KW-0482">Metalloprotease</keyword>
<name>A0A1M7JV97_9RHOB</name>
<dbReference type="SUPFAM" id="SSF102712">
    <property type="entry name" value="JAB1/MPN domain"/>
    <property type="match status" value="1"/>
</dbReference>
<protein>
    <submittedName>
        <fullName evidence="7">JAB domain-containing protein</fullName>
    </submittedName>
</protein>
<dbReference type="Gene3D" id="3.40.140.10">
    <property type="entry name" value="Cytidine Deaminase, domain 2"/>
    <property type="match status" value="1"/>
</dbReference>
<dbReference type="GO" id="GO:0046872">
    <property type="term" value="F:metal ion binding"/>
    <property type="evidence" value="ECO:0007669"/>
    <property type="project" value="UniProtKB-KW"/>
</dbReference>
<dbReference type="GO" id="GO:0008237">
    <property type="term" value="F:metallopeptidase activity"/>
    <property type="evidence" value="ECO:0007669"/>
    <property type="project" value="UniProtKB-KW"/>
</dbReference>
<sequence length="155" mass="17627">MPSMITISLPSEQRAKLSGCLRRAGRREIGGILMGEQVAPDHFRIIEFSVDAVSGTAAHFVRSPKHHSAALGDFFRRTGADYRRFNYLGEWHSHPSFPVRPSSEDITSMQGLVDGERDINFSTLLIVRLRCWFLFEARAYMFVREAPRRSVSLTL</sequence>
<dbReference type="AlphaFoldDB" id="A0A1M7JV97"/>
<proteinExistence type="predicted"/>